<organism evidence="1 2">
    <name type="scientific">Halorubrum persicum</name>
    <dbReference type="NCBI Taxonomy" id="1383844"/>
    <lineage>
        <taxon>Archaea</taxon>
        <taxon>Methanobacteriati</taxon>
        <taxon>Methanobacteriota</taxon>
        <taxon>Stenosarchaea group</taxon>
        <taxon>Halobacteria</taxon>
        <taxon>Halobacteriales</taxon>
        <taxon>Haloferacaceae</taxon>
        <taxon>Halorubrum</taxon>
    </lineage>
</organism>
<proteinExistence type="predicted"/>
<dbReference type="OrthoDB" id="93587at2157"/>
<sequence length="112" mass="13433">MSTSSIQSRRDLFDVFQHTIEGTYDELVEEQELQPGQTMLKTFLIESNVTPEELHERVDITEAREVDFDLQELIIQRNATKYTFFLDHEDSRFWTLYTLEESQYLTKHRRLA</sequence>
<reference evidence="1 2" key="1">
    <citation type="journal article" date="2014" name="Front. Microbiol.">
        <title>Population and genomic analysis of the genus Halorubrum.</title>
        <authorList>
            <person name="Fullmer M.S."/>
            <person name="Soucy S.M."/>
            <person name="Swithers K.S."/>
            <person name="Makkay A.M."/>
            <person name="Wheeler R."/>
            <person name="Ventosa A."/>
            <person name="Gogarten J.P."/>
            <person name="Papke R.T."/>
        </authorList>
    </citation>
    <scope>NUCLEOTIDE SEQUENCE [LARGE SCALE GENOMIC DNA]</scope>
    <source>
        <strain evidence="1 2">C49</strain>
    </source>
</reference>
<keyword evidence="2" id="KW-1185">Reference proteome</keyword>
<dbReference type="Pfam" id="PF25924">
    <property type="entry name" value="MJECL33"/>
    <property type="match status" value="1"/>
</dbReference>
<dbReference type="RefSeq" id="WP_099256147.1">
    <property type="nucleotide sequence ID" value="NZ_NHOA01000128.1"/>
</dbReference>
<dbReference type="AlphaFoldDB" id="A0A2G1WGD8"/>
<gene>
    <name evidence="1" type="ORF">DJ69_13760</name>
</gene>
<evidence type="ECO:0000313" key="1">
    <source>
        <dbReference type="EMBL" id="PHQ38041.1"/>
    </source>
</evidence>
<protein>
    <submittedName>
        <fullName evidence="1">Uncharacterized protein</fullName>
    </submittedName>
</protein>
<name>A0A2G1WGD8_9EURY</name>
<dbReference type="Proteomes" id="UP000222824">
    <property type="component" value="Unassembled WGS sequence"/>
</dbReference>
<dbReference type="InterPro" id="IPR058966">
    <property type="entry name" value="MJECL33-like"/>
</dbReference>
<comment type="caution">
    <text evidence="1">The sequence shown here is derived from an EMBL/GenBank/DDBJ whole genome shotgun (WGS) entry which is preliminary data.</text>
</comment>
<accession>A0A2G1WGD8</accession>
<evidence type="ECO:0000313" key="2">
    <source>
        <dbReference type="Proteomes" id="UP000222824"/>
    </source>
</evidence>
<dbReference type="EMBL" id="NHOA01000128">
    <property type="protein sequence ID" value="PHQ38041.1"/>
    <property type="molecule type" value="Genomic_DNA"/>
</dbReference>